<dbReference type="STRING" id="1714016.BA724_02155"/>
<dbReference type="PANTHER" id="PTHR11280">
    <property type="entry name" value="GLUCOSAMINE-6-PHOSPHATE ISOMERASE"/>
    <property type="match status" value="1"/>
</dbReference>
<dbReference type="UniPathway" id="UPA00629">
    <property type="reaction ID" value="UER00684"/>
</dbReference>
<dbReference type="GO" id="GO:0042802">
    <property type="term" value="F:identical protein binding"/>
    <property type="evidence" value="ECO:0007669"/>
    <property type="project" value="TreeGrafter"/>
</dbReference>
<comment type="similarity">
    <text evidence="4">Belongs to the glucosamine/galactosamine-6-phosphate isomerase family. NagB subfamily.</text>
</comment>
<evidence type="ECO:0000256" key="3">
    <source>
        <dbReference type="ARBA" id="ARBA00023277"/>
    </source>
</evidence>
<dbReference type="GO" id="GO:0005975">
    <property type="term" value="P:carbohydrate metabolic process"/>
    <property type="evidence" value="ECO:0007669"/>
    <property type="project" value="InterPro"/>
</dbReference>
<dbReference type="RefSeq" id="WP_069937633.1">
    <property type="nucleotide sequence ID" value="NZ_MAMP01000012.1"/>
</dbReference>
<dbReference type="PANTHER" id="PTHR11280:SF5">
    <property type="entry name" value="GLUCOSAMINE-6-PHOSPHATE ISOMERASE"/>
    <property type="match status" value="1"/>
</dbReference>
<dbReference type="GO" id="GO:0019262">
    <property type="term" value="P:N-acetylneuraminate catabolic process"/>
    <property type="evidence" value="ECO:0007669"/>
    <property type="project" value="UniProtKB-UniRule"/>
</dbReference>
<comment type="caution">
    <text evidence="6">The sequence shown here is derived from an EMBL/GenBank/DDBJ whole genome shotgun (WGS) entry which is preliminary data.</text>
</comment>
<feature type="active site" description="For ring-opening step" evidence="4">
    <location>
        <position position="135"/>
    </location>
</feature>
<dbReference type="OrthoDB" id="9791139at2"/>
<reference evidence="6 7" key="1">
    <citation type="submission" date="2016-06" db="EMBL/GenBank/DDBJ databases">
        <title>Domibacillus iocasae genome sequencing.</title>
        <authorList>
            <person name="Verma A."/>
            <person name="Pal Y."/>
            <person name="Ojha A.K."/>
            <person name="Krishnamurthi S."/>
        </authorList>
    </citation>
    <scope>NUCLEOTIDE SEQUENCE [LARGE SCALE GENOMIC DNA]</scope>
    <source>
        <strain evidence="6 7">DSM 29979</strain>
    </source>
</reference>
<dbReference type="AlphaFoldDB" id="A0A1E7DRB6"/>
<comment type="caution">
    <text evidence="4">Lacks conserved residue(s) required for the propagation of feature annotation.</text>
</comment>
<dbReference type="GO" id="GO:0004342">
    <property type="term" value="F:glucosamine-6-phosphate deaminase activity"/>
    <property type="evidence" value="ECO:0007669"/>
    <property type="project" value="UniProtKB-UniRule"/>
</dbReference>
<dbReference type="GO" id="GO:0006046">
    <property type="term" value="P:N-acetylglucosamine catabolic process"/>
    <property type="evidence" value="ECO:0007669"/>
    <property type="project" value="UniProtKB-UniRule"/>
</dbReference>
<gene>
    <name evidence="4" type="primary">nagB</name>
    <name evidence="6" type="ORF">BA724_02155</name>
</gene>
<dbReference type="FunFam" id="3.40.50.1360:FF:000003">
    <property type="entry name" value="Glucosamine-6-phosphate deaminase"/>
    <property type="match status" value="1"/>
</dbReference>
<keyword evidence="2 4" id="KW-0378">Hydrolase</keyword>
<proteinExistence type="inferred from homology"/>
<evidence type="ECO:0000259" key="5">
    <source>
        <dbReference type="Pfam" id="PF01182"/>
    </source>
</evidence>
<organism evidence="6 7">
    <name type="scientific">Domibacillus iocasae</name>
    <dbReference type="NCBI Taxonomy" id="1714016"/>
    <lineage>
        <taxon>Bacteria</taxon>
        <taxon>Bacillati</taxon>
        <taxon>Bacillota</taxon>
        <taxon>Bacilli</taxon>
        <taxon>Bacillales</taxon>
        <taxon>Bacillaceae</taxon>
        <taxon>Domibacillus</taxon>
    </lineage>
</organism>
<dbReference type="InterPro" id="IPR006148">
    <property type="entry name" value="Glc/Gal-6P_isomerase"/>
</dbReference>
<feature type="active site" description="Proton acceptor; for ring-opening step" evidence="4">
    <location>
        <position position="137"/>
    </location>
</feature>
<dbReference type="EMBL" id="MAMP01000012">
    <property type="protein sequence ID" value="OES45636.1"/>
    <property type="molecule type" value="Genomic_DNA"/>
</dbReference>
<dbReference type="Proteomes" id="UP000095658">
    <property type="component" value="Unassembled WGS sequence"/>
</dbReference>
<feature type="active site" description="For ring-opening step" evidence="4">
    <location>
        <position position="142"/>
    </location>
</feature>
<dbReference type="InterPro" id="IPR004547">
    <property type="entry name" value="Glucosamine6P_isomerase"/>
</dbReference>
<feature type="active site" description="Proton acceptor; for enolization step" evidence="4">
    <location>
        <position position="67"/>
    </location>
</feature>
<evidence type="ECO:0000256" key="1">
    <source>
        <dbReference type="ARBA" id="ARBA00000644"/>
    </source>
</evidence>
<evidence type="ECO:0000313" key="7">
    <source>
        <dbReference type="Proteomes" id="UP000095658"/>
    </source>
</evidence>
<evidence type="ECO:0000313" key="6">
    <source>
        <dbReference type="EMBL" id="OES45636.1"/>
    </source>
</evidence>
<dbReference type="Pfam" id="PF01182">
    <property type="entry name" value="Glucosamine_iso"/>
    <property type="match status" value="1"/>
</dbReference>
<dbReference type="EC" id="3.5.99.6" evidence="4"/>
<comment type="catalytic activity">
    <reaction evidence="1 4">
        <text>alpha-D-glucosamine 6-phosphate + H2O = beta-D-fructose 6-phosphate + NH4(+)</text>
        <dbReference type="Rhea" id="RHEA:12172"/>
        <dbReference type="ChEBI" id="CHEBI:15377"/>
        <dbReference type="ChEBI" id="CHEBI:28938"/>
        <dbReference type="ChEBI" id="CHEBI:57634"/>
        <dbReference type="ChEBI" id="CHEBI:75989"/>
        <dbReference type="EC" id="3.5.99.6"/>
    </reaction>
</comment>
<dbReference type="HAMAP" id="MF_01241">
    <property type="entry name" value="GlcN6P_deamin"/>
    <property type="match status" value="1"/>
</dbReference>
<dbReference type="InterPro" id="IPR018321">
    <property type="entry name" value="Glucosamine6P_isomerase_CS"/>
</dbReference>
<feature type="domain" description="Glucosamine/galactosamine-6-phosphate isomerase" evidence="5">
    <location>
        <begin position="11"/>
        <end position="225"/>
    </location>
</feature>
<dbReference type="PROSITE" id="PS01161">
    <property type="entry name" value="GLC_GALNAC_ISOMERASE"/>
    <property type="match status" value="1"/>
</dbReference>
<evidence type="ECO:0000256" key="2">
    <source>
        <dbReference type="ARBA" id="ARBA00022801"/>
    </source>
</evidence>
<comment type="function">
    <text evidence="4">Catalyzes the reversible isomerization-deamination of glucosamine 6-phosphate (GlcN6P) to form fructose 6-phosphate (Fru6P) and ammonium ion.</text>
</comment>
<evidence type="ECO:0000256" key="4">
    <source>
        <dbReference type="HAMAP-Rule" id="MF_01241"/>
    </source>
</evidence>
<dbReference type="GO" id="GO:0005737">
    <property type="term" value="C:cytoplasm"/>
    <property type="evidence" value="ECO:0007669"/>
    <property type="project" value="TreeGrafter"/>
</dbReference>
<dbReference type="InterPro" id="IPR037171">
    <property type="entry name" value="NagB/RpiA_transferase-like"/>
</dbReference>
<keyword evidence="3 4" id="KW-0119">Carbohydrate metabolism</keyword>
<keyword evidence="7" id="KW-1185">Reference proteome</keyword>
<sequence>MKIIQVPDYEEMSKRAAEFLLKKIKQNPILTLGLATGSTPKGLYEQLILDRRKHGTSFQHVTTINLDEYIGLPASNPNSYHSFMTENLFRHLDIPLSNSYLPNGEAADLQKECARYESIIDEKGIDVQVLGIGQNGHIGFNEPGTSFNQTTHITTLAHSTRQVNARFFHSIEDVPKQAITMGIASIMKSSEILLLASGTKKAAAVHQLLSGEISEDFPASALHHHPHVTIIADDEALSIFT</sequence>
<name>A0A1E7DRB6_9BACI</name>
<dbReference type="CDD" id="cd01399">
    <property type="entry name" value="GlcN6P_deaminase"/>
    <property type="match status" value="1"/>
</dbReference>
<dbReference type="Gene3D" id="3.40.50.1360">
    <property type="match status" value="1"/>
</dbReference>
<comment type="pathway">
    <text evidence="4">Amino-sugar metabolism; N-acetylneuraminate degradation; D-fructose 6-phosphate from N-acetylneuraminate: step 5/5.</text>
</comment>
<dbReference type="NCBIfam" id="TIGR00502">
    <property type="entry name" value="nagB"/>
    <property type="match status" value="1"/>
</dbReference>
<dbReference type="SUPFAM" id="SSF100950">
    <property type="entry name" value="NagB/RpiA/CoA transferase-like"/>
    <property type="match status" value="1"/>
</dbReference>
<protein>
    <recommendedName>
        <fullName evidence="4">Glucosamine-6-phosphate deaminase</fullName>
        <ecNumber evidence="4">3.5.99.6</ecNumber>
    </recommendedName>
    <alternativeName>
        <fullName evidence="4">GlcN6P deaminase</fullName>
        <shortName evidence="4">GNPDA</shortName>
    </alternativeName>
    <alternativeName>
        <fullName evidence="4">Glucosamine-6-phosphate isomerase</fullName>
    </alternativeName>
</protein>
<dbReference type="GO" id="GO:0006043">
    <property type="term" value="P:glucosamine catabolic process"/>
    <property type="evidence" value="ECO:0007669"/>
    <property type="project" value="TreeGrafter"/>
</dbReference>
<accession>A0A1E7DRB6</accession>